<protein>
    <recommendedName>
        <fullName evidence="2">DUF6534 domain-containing protein</fullName>
    </recommendedName>
</protein>
<keyword evidence="1" id="KW-0472">Membrane</keyword>
<sequence length="322" mass="35472">MDSPPFDATDTIGALVIGVIVSIMLYGISTTQTYLYFVRFPEDSNFLRLLVIFVWLCETVHAGIIGHVLYFYSVTNYGNPKSLLEKVPGTLPVSIVITGVITALVQGFFAYRIWAFSTNRIFKLISVVICLTDVAYLGASFAATILSFSVKNIQQFLRQYGWLLFGPWIVTLINDVAITGSLVVLLLRNRTKGLALTTALVDKLIKWAVETGLITSLFGVVTIIYYQKHTATFIWVGLQIIKARLFANSLLASLNSRTTLRAIASEPDPTLGTIPTGTMLSTLPSGSRNMSTVAFRGDPEFGHERTSTHDDDDVVVPQYKGI</sequence>
<feature type="transmembrane region" description="Helical" evidence="1">
    <location>
        <begin position="232"/>
        <end position="251"/>
    </location>
</feature>
<keyword evidence="1" id="KW-0812">Transmembrane</keyword>
<evidence type="ECO:0000256" key="1">
    <source>
        <dbReference type="SAM" id="Phobius"/>
    </source>
</evidence>
<dbReference type="RefSeq" id="XP_037213450.1">
    <property type="nucleotide sequence ID" value="XM_037369894.1"/>
</dbReference>
<dbReference type="OrthoDB" id="2868589at2759"/>
<keyword evidence="4" id="KW-1185">Reference proteome</keyword>
<gene>
    <name evidence="3" type="ORF">MIND_01345500</name>
</gene>
<organism evidence="3 4">
    <name type="scientific">Mycena indigotica</name>
    <dbReference type="NCBI Taxonomy" id="2126181"/>
    <lineage>
        <taxon>Eukaryota</taxon>
        <taxon>Fungi</taxon>
        <taxon>Dikarya</taxon>
        <taxon>Basidiomycota</taxon>
        <taxon>Agaricomycotina</taxon>
        <taxon>Agaricomycetes</taxon>
        <taxon>Agaricomycetidae</taxon>
        <taxon>Agaricales</taxon>
        <taxon>Marasmiineae</taxon>
        <taxon>Mycenaceae</taxon>
        <taxon>Mycena</taxon>
    </lineage>
</organism>
<evidence type="ECO:0000259" key="2">
    <source>
        <dbReference type="Pfam" id="PF20152"/>
    </source>
</evidence>
<feature type="domain" description="DUF6534" evidence="2">
    <location>
        <begin position="172"/>
        <end position="258"/>
    </location>
</feature>
<accession>A0A8H6S0D5</accession>
<dbReference type="PANTHER" id="PTHR40465:SF1">
    <property type="entry name" value="DUF6534 DOMAIN-CONTAINING PROTEIN"/>
    <property type="match status" value="1"/>
</dbReference>
<dbReference type="PANTHER" id="PTHR40465">
    <property type="entry name" value="CHROMOSOME 1, WHOLE GENOME SHOTGUN SEQUENCE"/>
    <property type="match status" value="1"/>
</dbReference>
<reference evidence="3" key="1">
    <citation type="submission" date="2020-05" db="EMBL/GenBank/DDBJ databases">
        <title>Mycena genomes resolve the evolution of fungal bioluminescence.</title>
        <authorList>
            <person name="Tsai I.J."/>
        </authorList>
    </citation>
    <scope>NUCLEOTIDE SEQUENCE</scope>
    <source>
        <strain evidence="3">171206Taipei</strain>
    </source>
</reference>
<evidence type="ECO:0000313" key="3">
    <source>
        <dbReference type="EMBL" id="KAF7289721.1"/>
    </source>
</evidence>
<dbReference type="AlphaFoldDB" id="A0A8H6S0D5"/>
<feature type="transmembrane region" description="Helical" evidence="1">
    <location>
        <begin position="207"/>
        <end position="226"/>
    </location>
</feature>
<feature type="transmembrane region" description="Helical" evidence="1">
    <location>
        <begin position="49"/>
        <end position="73"/>
    </location>
</feature>
<dbReference type="InterPro" id="IPR045339">
    <property type="entry name" value="DUF6534"/>
</dbReference>
<dbReference type="Pfam" id="PF20152">
    <property type="entry name" value="DUF6534"/>
    <property type="match status" value="1"/>
</dbReference>
<feature type="transmembrane region" description="Helical" evidence="1">
    <location>
        <begin position="121"/>
        <end position="148"/>
    </location>
</feature>
<evidence type="ECO:0000313" key="4">
    <source>
        <dbReference type="Proteomes" id="UP000636479"/>
    </source>
</evidence>
<feature type="transmembrane region" description="Helical" evidence="1">
    <location>
        <begin position="93"/>
        <end position="114"/>
    </location>
</feature>
<feature type="transmembrane region" description="Helical" evidence="1">
    <location>
        <begin position="12"/>
        <end position="37"/>
    </location>
</feature>
<name>A0A8H6S0D5_9AGAR</name>
<keyword evidence="1" id="KW-1133">Transmembrane helix</keyword>
<feature type="transmembrane region" description="Helical" evidence="1">
    <location>
        <begin position="160"/>
        <end position="187"/>
    </location>
</feature>
<proteinExistence type="predicted"/>
<dbReference type="GeneID" id="59352410"/>
<dbReference type="EMBL" id="JACAZF010000016">
    <property type="protein sequence ID" value="KAF7289721.1"/>
    <property type="molecule type" value="Genomic_DNA"/>
</dbReference>
<dbReference type="Proteomes" id="UP000636479">
    <property type="component" value="Unassembled WGS sequence"/>
</dbReference>
<comment type="caution">
    <text evidence="3">The sequence shown here is derived from an EMBL/GenBank/DDBJ whole genome shotgun (WGS) entry which is preliminary data.</text>
</comment>